<protein>
    <submittedName>
        <fullName evidence="1">Uncharacterized protein</fullName>
    </submittedName>
</protein>
<proteinExistence type="predicted"/>
<organism evidence="1">
    <name type="scientific">marine metagenome</name>
    <dbReference type="NCBI Taxonomy" id="408172"/>
    <lineage>
        <taxon>unclassified sequences</taxon>
        <taxon>metagenomes</taxon>
        <taxon>ecological metagenomes</taxon>
    </lineage>
</organism>
<gene>
    <name evidence="1" type="ORF">METZ01_LOCUS7344</name>
</gene>
<evidence type="ECO:0000313" key="1">
    <source>
        <dbReference type="EMBL" id="SUZ54490.1"/>
    </source>
</evidence>
<feature type="non-terminal residue" evidence="1">
    <location>
        <position position="1"/>
    </location>
</feature>
<name>A0A381NIV1_9ZZZZ</name>
<dbReference type="EMBL" id="UINC01000390">
    <property type="protein sequence ID" value="SUZ54490.1"/>
    <property type="molecule type" value="Genomic_DNA"/>
</dbReference>
<sequence>VKNFLFIFILFSIAINYSQEKEDLFSLISEGQTQIELLPERMVFTQSLLWGKNGLFRKTGISDLNIENREKELKIRKNMLKAHQVIGYITLASMVAQGIIGGKLYNGQHDLHETHKTMGNIVNIGYFTGAGLSLFAPPPLINKKTKGFNSIKAHKILATIHFSAMVATNHYKHKNKENHRAAAYTAFASYATAVLVIKF</sequence>
<reference evidence="1" key="1">
    <citation type="submission" date="2018-05" db="EMBL/GenBank/DDBJ databases">
        <authorList>
            <person name="Lanie J.A."/>
            <person name="Ng W.-L."/>
            <person name="Kazmierczak K.M."/>
            <person name="Andrzejewski T.M."/>
            <person name="Davidsen T.M."/>
            <person name="Wayne K.J."/>
            <person name="Tettelin H."/>
            <person name="Glass J.I."/>
            <person name="Rusch D."/>
            <person name="Podicherti R."/>
            <person name="Tsui H.-C.T."/>
            <person name="Winkler M.E."/>
        </authorList>
    </citation>
    <scope>NUCLEOTIDE SEQUENCE</scope>
</reference>
<accession>A0A381NIV1</accession>
<dbReference type="AlphaFoldDB" id="A0A381NIV1"/>